<keyword evidence="6" id="KW-0460">Magnesium</keyword>
<evidence type="ECO:0000256" key="2">
    <source>
        <dbReference type="ARBA" id="ARBA00022649"/>
    </source>
</evidence>
<accession>A0A6C2UIS7</accession>
<evidence type="ECO:0000256" key="4">
    <source>
        <dbReference type="ARBA" id="ARBA00022723"/>
    </source>
</evidence>
<dbReference type="PANTHER" id="PTHR33653:SF1">
    <property type="entry name" value="RIBONUCLEASE VAPC2"/>
    <property type="match status" value="1"/>
</dbReference>
<evidence type="ECO:0000313" key="9">
    <source>
        <dbReference type="EMBL" id="VGO20122.1"/>
    </source>
</evidence>
<dbReference type="InterPro" id="IPR050556">
    <property type="entry name" value="Type_II_TA_system_RNase"/>
</dbReference>
<dbReference type="InterPro" id="IPR029060">
    <property type="entry name" value="PIN-like_dom_sf"/>
</dbReference>
<dbReference type="Gene3D" id="3.40.50.1010">
    <property type="entry name" value="5'-nuclease"/>
    <property type="match status" value="1"/>
</dbReference>
<evidence type="ECO:0000256" key="1">
    <source>
        <dbReference type="ARBA" id="ARBA00001946"/>
    </source>
</evidence>
<protein>
    <submittedName>
        <fullName evidence="9">Toxin VapC4</fullName>
    </submittedName>
</protein>
<dbReference type="GO" id="GO:0016787">
    <property type="term" value="F:hydrolase activity"/>
    <property type="evidence" value="ECO:0007669"/>
    <property type="project" value="UniProtKB-KW"/>
</dbReference>
<dbReference type="PANTHER" id="PTHR33653">
    <property type="entry name" value="RIBONUCLEASE VAPC2"/>
    <property type="match status" value="1"/>
</dbReference>
<dbReference type="AlphaFoldDB" id="A0A6C2UIS7"/>
<name>A0A6C2UIS7_9BACT</name>
<dbReference type="GO" id="GO:0004518">
    <property type="term" value="F:nuclease activity"/>
    <property type="evidence" value="ECO:0007669"/>
    <property type="project" value="UniProtKB-KW"/>
</dbReference>
<dbReference type="SUPFAM" id="SSF88723">
    <property type="entry name" value="PIN domain-like"/>
    <property type="match status" value="1"/>
</dbReference>
<comment type="similarity">
    <text evidence="7">Belongs to the PINc/VapC protein family.</text>
</comment>
<keyword evidence="4" id="KW-0479">Metal-binding</keyword>
<gene>
    <name evidence="9" type="primary">vapC4</name>
    <name evidence="9" type="ORF">SCARR_02183</name>
</gene>
<sequence>MRLLIDTNRYRDLCDAKPDAMDMIQNADGIHIPFIVLAELRSGFLCGTMARKNEQYLTLFLNSPRVTPLFADENTTHHFAKLFAQLRLQGTPIPTNDIWIAALAVQHDLILYSRDQHFVNLPQVAII</sequence>
<evidence type="ECO:0000256" key="5">
    <source>
        <dbReference type="ARBA" id="ARBA00022801"/>
    </source>
</evidence>
<keyword evidence="2" id="KW-1277">Toxin-antitoxin system</keyword>
<dbReference type="CDD" id="cd18753">
    <property type="entry name" value="PIN_VapC4-5_FitB-like"/>
    <property type="match status" value="1"/>
</dbReference>
<evidence type="ECO:0000256" key="7">
    <source>
        <dbReference type="ARBA" id="ARBA00038093"/>
    </source>
</evidence>
<dbReference type="Pfam" id="PF01850">
    <property type="entry name" value="PIN"/>
    <property type="match status" value="1"/>
</dbReference>
<dbReference type="InterPro" id="IPR002716">
    <property type="entry name" value="PIN_dom"/>
</dbReference>
<keyword evidence="10" id="KW-1185">Reference proteome</keyword>
<dbReference type="RefSeq" id="WP_136061564.1">
    <property type="nucleotide sequence ID" value="NZ_CAAHFH010000001.1"/>
</dbReference>
<keyword evidence="5" id="KW-0378">Hydrolase</keyword>
<dbReference type="GO" id="GO:0046872">
    <property type="term" value="F:metal ion binding"/>
    <property type="evidence" value="ECO:0007669"/>
    <property type="project" value="UniProtKB-KW"/>
</dbReference>
<reference evidence="9 10" key="1">
    <citation type="submission" date="2019-04" db="EMBL/GenBank/DDBJ databases">
        <authorList>
            <person name="Van Vliet M D."/>
        </authorList>
    </citation>
    <scope>NUCLEOTIDE SEQUENCE [LARGE SCALE GENOMIC DNA]</scope>
    <source>
        <strain evidence="9 10">F21</strain>
    </source>
</reference>
<proteinExistence type="inferred from homology"/>
<organism evidence="9 10">
    <name type="scientific">Pontiella sulfatireligans</name>
    <dbReference type="NCBI Taxonomy" id="2750658"/>
    <lineage>
        <taxon>Bacteria</taxon>
        <taxon>Pseudomonadati</taxon>
        <taxon>Kiritimatiellota</taxon>
        <taxon>Kiritimatiellia</taxon>
        <taxon>Kiritimatiellales</taxon>
        <taxon>Pontiellaceae</taxon>
        <taxon>Pontiella</taxon>
    </lineage>
</organism>
<dbReference type="EMBL" id="CAAHFH010000001">
    <property type="protein sequence ID" value="VGO20122.1"/>
    <property type="molecule type" value="Genomic_DNA"/>
</dbReference>
<evidence type="ECO:0000313" key="10">
    <source>
        <dbReference type="Proteomes" id="UP000346198"/>
    </source>
</evidence>
<evidence type="ECO:0000256" key="6">
    <source>
        <dbReference type="ARBA" id="ARBA00022842"/>
    </source>
</evidence>
<keyword evidence="3" id="KW-0540">Nuclease</keyword>
<comment type="cofactor">
    <cofactor evidence="1">
        <name>Mg(2+)</name>
        <dbReference type="ChEBI" id="CHEBI:18420"/>
    </cofactor>
</comment>
<dbReference type="Proteomes" id="UP000346198">
    <property type="component" value="Unassembled WGS sequence"/>
</dbReference>
<feature type="domain" description="PIN" evidence="8">
    <location>
        <begin position="13"/>
        <end position="121"/>
    </location>
</feature>
<evidence type="ECO:0000259" key="8">
    <source>
        <dbReference type="Pfam" id="PF01850"/>
    </source>
</evidence>
<evidence type="ECO:0000256" key="3">
    <source>
        <dbReference type="ARBA" id="ARBA00022722"/>
    </source>
</evidence>